<dbReference type="PANTHER" id="PTHR44103">
    <property type="entry name" value="PROPROTEIN CONVERTASE P"/>
    <property type="match status" value="1"/>
</dbReference>
<dbReference type="InterPro" id="IPR017853">
    <property type="entry name" value="GH"/>
</dbReference>
<feature type="domain" description="Rv2525c-like glycoside hydrolase-like" evidence="3">
    <location>
        <begin position="213"/>
        <end position="408"/>
    </location>
</feature>
<sequence length="678" mass="71256">MPSQHIHRLATLIASAAVVATPLQLAPEASAATATSAVSYHGLNLRIPSGWKAVDLAKHPETCVRFDQHTVYLGHPGADQKCPAHITGDRTDSLIVEPFSGAAASVGSPTVTVPAGKPVPRKLTADQGNEIRVAFEGAGLYARANYGSSAATVEKILRSATIGRSAKPMAVPPKPVKKFRRSLAADSSATPSTGYTGKAFDTCSAPSSSAMRDWSASPYRGLGVYIGGTRVCDQPNLSASYVAEQSRAGWHLLPIYGAPRPANIRSGSGAADQGRADAEAAVNQARDLGFVPGTVLYSDMEHYNDRGLRTNVLTYLSAWTQRVQALGFRSGVYTSAASGAGDLASVYNSDSYQRPDVMWTADWNHQADTDEEVLPASYWANHQRVHQYEGESYETYGGTTIQIDRNYVDVGPAAPMDPGMTSLTAGDFNGDGKKDLVAVEVNSGKLFMYPGQGNGRLGDRVEIGNGGWNGMKDLVATDLDGDGKDDLIATEKSTGKLFMYPGTGNGVGDRIEIGRGGWNGLKNLFAGDFNGDGKKDIGATDIATGKLLLYPGRGNRNGLYALGDPVEIGNGGWNEMNKLVSPGDMNGDGKDDLIATETTTGKLFLYPGTGHGLGDRVEIGHGGWNGISGYAGADFNGDGIGDLAAVESDPGQTGKLYFYPGTGKGGLGDRTEIGNGGW</sequence>
<gene>
    <name evidence="4" type="ORF">AB0L16_12200</name>
</gene>
<keyword evidence="4" id="KW-0378">Hydrolase</keyword>
<feature type="chain" id="PRO_5045493684" evidence="2">
    <location>
        <begin position="32"/>
        <end position="678"/>
    </location>
</feature>
<dbReference type="SUPFAM" id="SSF51445">
    <property type="entry name" value="(Trans)glycosidases"/>
    <property type="match status" value="1"/>
</dbReference>
<dbReference type="InterPro" id="IPR013517">
    <property type="entry name" value="FG-GAP"/>
</dbReference>
<proteinExistence type="predicted"/>
<dbReference type="PANTHER" id="PTHR44103:SF1">
    <property type="entry name" value="PROPROTEIN CONVERTASE P"/>
    <property type="match status" value="1"/>
</dbReference>
<evidence type="ECO:0000256" key="2">
    <source>
        <dbReference type="SAM" id="SignalP"/>
    </source>
</evidence>
<evidence type="ECO:0000313" key="4">
    <source>
        <dbReference type="EMBL" id="MEV5507223.1"/>
    </source>
</evidence>
<name>A0ABV3JWF4_STRON</name>
<dbReference type="SUPFAM" id="SSF69318">
    <property type="entry name" value="Integrin alpha N-terminal domain"/>
    <property type="match status" value="2"/>
</dbReference>
<dbReference type="RefSeq" id="WP_109278943.1">
    <property type="nucleotide sequence ID" value="NZ_JBFAUK010000007.1"/>
</dbReference>
<comment type="caution">
    <text evidence="4">The sequence shown here is derived from an EMBL/GenBank/DDBJ whole genome shotgun (WGS) entry which is preliminary data.</text>
</comment>
<dbReference type="EMBL" id="JBFAUK010000007">
    <property type="protein sequence ID" value="MEV5507223.1"/>
    <property type="molecule type" value="Genomic_DNA"/>
</dbReference>
<dbReference type="Pfam" id="PF08924">
    <property type="entry name" value="Rv2525c_GlyHyd-like"/>
    <property type="match status" value="1"/>
</dbReference>
<protein>
    <submittedName>
        <fullName evidence="4">Glycoside hydrolase domain-containing protein</fullName>
    </submittedName>
</protein>
<keyword evidence="5" id="KW-1185">Reference proteome</keyword>
<dbReference type="Gene3D" id="2.115.10.10">
    <property type="entry name" value="Tachylectin 2"/>
    <property type="match status" value="1"/>
</dbReference>
<dbReference type="Gene3D" id="2.130.10.130">
    <property type="entry name" value="Integrin alpha, N-terminal"/>
    <property type="match status" value="1"/>
</dbReference>
<accession>A0ABV3JWF4</accession>
<evidence type="ECO:0000256" key="1">
    <source>
        <dbReference type="ARBA" id="ARBA00022729"/>
    </source>
</evidence>
<evidence type="ECO:0000313" key="5">
    <source>
        <dbReference type="Proteomes" id="UP001552594"/>
    </source>
</evidence>
<dbReference type="GO" id="GO:0016787">
    <property type="term" value="F:hydrolase activity"/>
    <property type="evidence" value="ECO:0007669"/>
    <property type="project" value="UniProtKB-KW"/>
</dbReference>
<dbReference type="InterPro" id="IPR015020">
    <property type="entry name" value="Rv2525c-like_Glyco_Hydro-like"/>
</dbReference>
<organism evidence="4 5">
    <name type="scientific">Streptomyces orinoci</name>
    <name type="common">Streptoverticillium orinoci</name>
    <dbReference type="NCBI Taxonomy" id="67339"/>
    <lineage>
        <taxon>Bacteria</taxon>
        <taxon>Bacillati</taxon>
        <taxon>Actinomycetota</taxon>
        <taxon>Actinomycetes</taxon>
        <taxon>Kitasatosporales</taxon>
        <taxon>Streptomycetaceae</taxon>
        <taxon>Streptomyces</taxon>
    </lineage>
</organism>
<keyword evidence="1 2" id="KW-0732">Signal</keyword>
<dbReference type="Pfam" id="PF13517">
    <property type="entry name" value="FG-GAP_3"/>
    <property type="match status" value="2"/>
</dbReference>
<reference evidence="4 5" key="1">
    <citation type="submission" date="2024-06" db="EMBL/GenBank/DDBJ databases">
        <title>The Natural Products Discovery Center: Release of the First 8490 Sequenced Strains for Exploring Actinobacteria Biosynthetic Diversity.</title>
        <authorList>
            <person name="Kalkreuter E."/>
            <person name="Kautsar S.A."/>
            <person name="Yang D."/>
            <person name="Bader C.D."/>
            <person name="Teijaro C.N."/>
            <person name="Fluegel L."/>
            <person name="Davis C.M."/>
            <person name="Simpson J.R."/>
            <person name="Lauterbach L."/>
            <person name="Steele A.D."/>
            <person name="Gui C."/>
            <person name="Meng S."/>
            <person name="Li G."/>
            <person name="Viehrig K."/>
            <person name="Ye F."/>
            <person name="Su P."/>
            <person name="Kiefer A.F."/>
            <person name="Nichols A."/>
            <person name="Cepeda A.J."/>
            <person name="Yan W."/>
            <person name="Fan B."/>
            <person name="Jiang Y."/>
            <person name="Adhikari A."/>
            <person name="Zheng C.-J."/>
            <person name="Schuster L."/>
            <person name="Cowan T.M."/>
            <person name="Smanski M.J."/>
            <person name="Chevrette M.G."/>
            <person name="De Carvalho L.P.S."/>
            <person name="Shen B."/>
        </authorList>
    </citation>
    <scope>NUCLEOTIDE SEQUENCE [LARGE SCALE GENOMIC DNA]</scope>
    <source>
        <strain evidence="4 5">NPDC052347</strain>
    </source>
</reference>
<dbReference type="Proteomes" id="UP001552594">
    <property type="component" value="Unassembled WGS sequence"/>
</dbReference>
<dbReference type="InterPro" id="IPR028994">
    <property type="entry name" value="Integrin_alpha_N"/>
</dbReference>
<dbReference type="Gene3D" id="3.20.20.80">
    <property type="entry name" value="Glycosidases"/>
    <property type="match status" value="1"/>
</dbReference>
<feature type="signal peptide" evidence="2">
    <location>
        <begin position="1"/>
        <end position="31"/>
    </location>
</feature>
<evidence type="ECO:0000259" key="3">
    <source>
        <dbReference type="Pfam" id="PF08924"/>
    </source>
</evidence>